<keyword evidence="8" id="KW-1185">Reference proteome</keyword>
<dbReference type="SUPFAM" id="SSF47741">
    <property type="entry name" value="CO dehydrogenase ISP C-domain like"/>
    <property type="match status" value="1"/>
</dbReference>
<dbReference type="GO" id="GO:0016491">
    <property type="term" value="F:oxidoreductase activity"/>
    <property type="evidence" value="ECO:0007669"/>
    <property type="project" value="UniProtKB-KW"/>
</dbReference>
<evidence type="ECO:0000256" key="2">
    <source>
        <dbReference type="ARBA" id="ARBA00022723"/>
    </source>
</evidence>
<keyword evidence="5" id="KW-0411">Iron-sulfur</keyword>
<dbReference type="InterPro" id="IPR012675">
    <property type="entry name" value="Beta-grasp_dom_sf"/>
</dbReference>
<reference evidence="7" key="1">
    <citation type="journal article" date="2015" name="PeerJ">
        <title>First genomic representation of candidate bacterial phylum KSB3 points to enhanced environmental sensing as a trigger of wastewater bulking.</title>
        <authorList>
            <person name="Sekiguchi Y."/>
            <person name="Ohashi A."/>
            <person name="Parks D.H."/>
            <person name="Yamauchi T."/>
            <person name="Tyson G.W."/>
            <person name="Hugenholtz P."/>
        </authorList>
    </citation>
    <scope>NUCLEOTIDE SEQUENCE [LARGE SCALE GENOMIC DNA]</scope>
</reference>
<dbReference type="Gene3D" id="3.10.20.30">
    <property type="match status" value="1"/>
</dbReference>
<keyword evidence="3" id="KW-0560">Oxidoreductase</keyword>
<evidence type="ECO:0000256" key="1">
    <source>
        <dbReference type="ARBA" id="ARBA00022714"/>
    </source>
</evidence>
<dbReference type="InterPro" id="IPR001041">
    <property type="entry name" value="2Fe-2S_ferredoxin-type"/>
</dbReference>
<keyword evidence="2" id="KW-0479">Metal-binding</keyword>
<keyword evidence="4" id="KW-0408">Iron</keyword>
<dbReference type="GO" id="GO:0051537">
    <property type="term" value="F:2 iron, 2 sulfur cluster binding"/>
    <property type="evidence" value="ECO:0007669"/>
    <property type="project" value="UniProtKB-KW"/>
</dbReference>
<dbReference type="FunFam" id="1.10.150.120:FF:000003">
    <property type="entry name" value="Carbon monoxide dehydrogenase, small subunit"/>
    <property type="match status" value="1"/>
</dbReference>
<evidence type="ECO:0000313" key="8">
    <source>
        <dbReference type="Proteomes" id="UP000030700"/>
    </source>
</evidence>
<dbReference type="PANTHER" id="PTHR44379:SF5">
    <property type="entry name" value="OXIDOREDUCTASE WITH IRON-SULFUR SUBUNIT"/>
    <property type="match status" value="1"/>
</dbReference>
<dbReference type="InterPro" id="IPR036010">
    <property type="entry name" value="2Fe-2S_ferredoxin-like_sf"/>
</dbReference>
<gene>
    <name evidence="7" type="ORF">U14_05865</name>
</gene>
<evidence type="ECO:0000256" key="4">
    <source>
        <dbReference type="ARBA" id="ARBA00023004"/>
    </source>
</evidence>
<name>A0A081BT47_9BACT</name>
<dbReference type="GO" id="GO:0046872">
    <property type="term" value="F:metal ion binding"/>
    <property type="evidence" value="ECO:0007669"/>
    <property type="project" value="UniProtKB-KW"/>
</dbReference>
<dbReference type="InterPro" id="IPR006058">
    <property type="entry name" value="2Fe2S_fd_BS"/>
</dbReference>
<evidence type="ECO:0000256" key="3">
    <source>
        <dbReference type="ARBA" id="ARBA00023002"/>
    </source>
</evidence>
<evidence type="ECO:0000313" key="7">
    <source>
        <dbReference type="EMBL" id="GAK54578.1"/>
    </source>
</evidence>
<dbReference type="SUPFAM" id="SSF54292">
    <property type="entry name" value="2Fe-2S ferredoxin-like"/>
    <property type="match status" value="1"/>
</dbReference>
<dbReference type="PANTHER" id="PTHR44379">
    <property type="entry name" value="OXIDOREDUCTASE WITH IRON-SULFUR SUBUNIT"/>
    <property type="match status" value="1"/>
</dbReference>
<dbReference type="InterPro" id="IPR036884">
    <property type="entry name" value="2Fe-2S-bd_dom_sf"/>
</dbReference>
<dbReference type="CDD" id="cd00207">
    <property type="entry name" value="fer2"/>
    <property type="match status" value="1"/>
</dbReference>
<dbReference type="HOGENOM" id="CLU_052511_3_1_0"/>
<dbReference type="PROSITE" id="PS51085">
    <property type="entry name" value="2FE2S_FER_2"/>
    <property type="match status" value="1"/>
</dbReference>
<sequence length="153" mass="16043">MEISVKVNGEQKTFAIAPADVLLDVLRREGYTGVKCGCRAGDCGACTVILNGKAVTSCLTMAAQADGAEIVTIEGLAQSNSRLHPLQRAFLDHGAAQCGFCVPGMILSAKALLDEHPNPTEPEVREAIVGNLCRCTGYKKQVEAILSVAGKKG</sequence>
<feature type="domain" description="2Fe-2S ferredoxin-type" evidence="6">
    <location>
        <begin position="1"/>
        <end position="76"/>
    </location>
</feature>
<dbReference type="STRING" id="1499966.U14_05865"/>
<evidence type="ECO:0000256" key="5">
    <source>
        <dbReference type="ARBA" id="ARBA00023014"/>
    </source>
</evidence>
<proteinExistence type="predicted"/>
<protein>
    <submittedName>
        <fullName evidence="7">Putative ferredoxin (2Fe-2S)-binding protein</fullName>
    </submittedName>
</protein>
<dbReference type="InterPro" id="IPR002888">
    <property type="entry name" value="2Fe-2S-bd"/>
</dbReference>
<evidence type="ECO:0000259" key="6">
    <source>
        <dbReference type="PROSITE" id="PS51085"/>
    </source>
</evidence>
<dbReference type="Gene3D" id="1.10.150.120">
    <property type="entry name" value="[2Fe-2S]-binding domain"/>
    <property type="match status" value="1"/>
</dbReference>
<dbReference type="EMBL" id="DF820462">
    <property type="protein sequence ID" value="GAK54578.1"/>
    <property type="molecule type" value="Genomic_DNA"/>
</dbReference>
<dbReference type="Pfam" id="PF00111">
    <property type="entry name" value="Fer2"/>
    <property type="match status" value="1"/>
</dbReference>
<dbReference type="PROSITE" id="PS00197">
    <property type="entry name" value="2FE2S_FER_1"/>
    <property type="match status" value="1"/>
</dbReference>
<accession>A0A081BT47</accession>
<dbReference type="AlphaFoldDB" id="A0A081BT47"/>
<organism evidence="7">
    <name type="scientific">Candidatus Moduliflexus flocculans</name>
    <dbReference type="NCBI Taxonomy" id="1499966"/>
    <lineage>
        <taxon>Bacteria</taxon>
        <taxon>Candidatus Moduliflexota</taxon>
        <taxon>Candidatus Moduliflexia</taxon>
        <taxon>Candidatus Moduliflexales</taxon>
        <taxon>Candidatus Moduliflexaceae</taxon>
    </lineage>
</organism>
<dbReference type="Proteomes" id="UP000030700">
    <property type="component" value="Unassembled WGS sequence"/>
</dbReference>
<dbReference type="InterPro" id="IPR051452">
    <property type="entry name" value="Diverse_Oxidoreductases"/>
</dbReference>
<dbReference type="Pfam" id="PF01799">
    <property type="entry name" value="Fer2_2"/>
    <property type="match status" value="1"/>
</dbReference>
<keyword evidence="1" id="KW-0001">2Fe-2S</keyword>